<gene>
    <name evidence="2" type="ORF">HTAM1171_LOCUS8732</name>
</gene>
<proteinExistence type="predicted"/>
<dbReference type="EMBL" id="HBGV01014237">
    <property type="protein sequence ID" value="CAD9505319.1"/>
    <property type="molecule type" value="Transcribed_RNA"/>
</dbReference>
<reference evidence="2" key="1">
    <citation type="submission" date="2021-01" db="EMBL/GenBank/DDBJ databases">
        <authorList>
            <person name="Corre E."/>
            <person name="Pelletier E."/>
            <person name="Niang G."/>
            <person name="Scheremetjew M."/>
            <person name="Finn R."/>
            <person name="Kale V."/>
            <person name="Holt S."/>
            <person name="Cochrane G."/>
            <person name="Meng A."/>
            <person name="Brown T."/>
            <person name="Cohen L."/>
        </authorList>
    </citation>
    <scope>NUCLEOTIDE SEQUENCE</scope>
    <source>
        <strain evidence="2">CCMP826</strain>
    </source>
</reference>
<organism evidence="2">
    <name type="scientific">Helicotheca tamesis</name>
    <dbReference type="NCBI Taxonomy" id="374047"/>
    <lineage>
        <taxon>Eukaryota</taxon>
        <taxon>Sar</taxon>
        <taxon>Stramenopiles</taxon>
        <taxon>Ochrophyta</taxon>
        <taxon>Bacillariophyta</taxon>
        <taxon>Mediophyceae</taxon>
        <taxon>Lithodesmiophycidae</taxon>
        <taxon>Lithodesmiales</taxon>
        <taxon>Lithodesmiaceae</taxon>
        <taxon>Helicotheca</taxon>
    </lineage>
</organism>
<dbReference type="AlphaFoldDB" id="A0A7S2I0V1"/>
<feature type="transmembrane region" description="Helical" evidence="1">
    <location>
        <begin position="98"/>
        <end position="125"/>
    </location>
</feature>
<evidence type="ECO:0000256" key="1">
    <source>
        <dbReference type="SAM" id="Phobius"/>
    </source>
</evidence>
<keyword evidence="1" id="KW-1133">Transmembrane helix</keyword>
<feature type="transmembrane region" description="Helical" evidence="1">
    <location>
        <begin position="199"/>
        <end position="221"/>
    </location>
</feature>
<feature type="transmembrane region" description="Helical" evidence="1">
    <location>
        <begin position="162"/>
        <end position="187"/>
    </location>
</feature>
<protein>
    <submittedName>
        <fullName evidence="2">Uncharacterized protein</fullName>
    </submittedName>
</protein>
<keyword evidence="1" id="KW-0812">Transmembrane</keyword>
<feature type="transmembrane region" description="Helical" evidence="1">
    <location>
        <begin position="273"/>
        <end position="290"/>
    </location>
</feature>
<evidence type="ECO:0000313" key="2">
    <source>
        <dbReference type="EMBL" id="CAD9505319.1"/>
    </source>
</evidence>
<accession>A0A7S2I0V1</accession>
<feature type="transmembrane region" description="Helical" evidence="1">
    <location>
        <begin position="233"/>
        <end position="253"/>
    </location>
</feature>
<keyword evidence="1" id="KW-0472">Membrane</keyword>
<name>A0A7S2I0V1_9STRA</name>
<sequence length="298" mass="34816">MTGRKSVLTKAKEQKGVPLPPLRDFFNPWGDWVLVPNGSMMGYFDWVPEKLRIGRWSPMASLFLMSYFFTLIYTRPQPSIEFNKEAINSFPDAYSSFWYYNVFGFLWMLAVLLHTFFIDFGPFVMSSYTFQSWASMVLRHGISALAPFLPTSHILLQIHEVLRFHCLVTATITFTVWNLVIMPILYFMAYDTEKKKAQFLKFAFSFKMCQVHLLNILYAVLNTVIASPRKFMFADLWCSMLSLLAYTMFYLCIMDRLGVHFYPCFSPRAPWCILTYSACVGCYFAAYYGWNKFIAEVL</sequence>